<evidence type="ECO:0000259" key="5">
    <source>
        <dbReference type="PROSITE" id="PS50931"/>
    </source>
</evidence>
<feature type="domain" description="HTH lysR-type" evidence="5">
    <location>
        <begin position="1"/>
        <end position="58"/>
    </location>
</feature>
<gene>
    <name evidence="6" type="ORF">RZS32_002260</name>
</gene>
<sequence>MTIRLLRTLVAISDAKTFSAAADVVHVTHAAVSQQMQTLEADLGVALFDRSTRTPELTPVAHQIVAKARKLIADYDNLVPSVLGDGGLSGVIRLGTLRTTLTGLTPRAMAILKARFPEIGLRIRPGLTSTLLADIERGNLDAAIITKPHLMPVGMQFRELAKETMHLITAIEETDDDPLTLLQERPFIRFDRTAVLGTLIDNWILSKRLRVNETMELDSPEAIASMVYSNLGVSIVPSLTVQPHDAVPVKRLALGDDAPTRTLGLVHAKNQIKTKAIDAIFDALLQVITAERSGPAISTL</sequence>
<dbReference type="PRINTS" id="PR00039">
    <property type="entry name" value="HTHLYSR"/>
</dbReference>
<keyword evidence="2" id="KW-0805">Transcription regulation</keyword>
<dbReference type="InterPro" id="IPR036388">
    <property type="entry name" value="WH-like_DNA-bd_sf"/>
</dbReference>
<dbReference type="InterPro" id="IPR036390">
    <property type="entry name" value="WH_DNA-bd_sf"/>
</dbReference>
<dbReference type="PANTHER" id="PTHR30419">
    <property type="entry name" value="HTH-TYPE TRANSCRIPTIONAL REGULATOR YBHD"/>
    <property type="match status" value="1"/>
</dbReference>
<dbReference type="EMBL" id="CP146606">
    <property type="protein sequence ID" value="WYK18730.1"/>
    <property type="molecule type" value="Genomic_DNA"/>
</dbReference>
<evidence type="ECO:0000313" key="7">
    <source>
        <dbReference type="Proteomes" id="UP001281305"/>
    </source>
</evidence>
<accession>A0ABZ2TJX1</accession>
<dbReference type="SUPFAM" id="SSF46785">
    <property type="entry name" value="Winged helix' DNA-binding domain"/>
    <property type="match status" value="1"/>
</dbReference>
<keyword evidence="3" id="KW-0238">DNA-binding</keyword>
<organism evidence="6 7">
    <name type="scientific">Roseovarius rhodophyticola</name>
    <dbReference type="NCBI Taxonomy" id="3080827"/>
    <lineage>
        <taxon>Bacteria</taxon>
        <taxon>Pseudomonadati</taxon>
        <taxon>Pseudomonadota</taxon>
        <taxon>Alphaproteobacteria</taxon>
        <taxon>Rhodobacterales</taxon>
        <taxon>Roseobacteraceae</taxon>
        <taxon>Roseovarius</taxon>
    </lineage>
</organism>
<dbReference type="InterPro" id="IPR005119">
    <property type="entry name" value="LysR_subst-bd"/>
</dbReference>
<dbReference type="PROSITE" id="PS50931">
    <property type="entry name" value="HTH_LYSR"/>
    <property type="match status" value="1"/>
</dbReference>
<evidence type="ECO:0000256" key="4">
    <source>
        <dbReference type="ARBA" id="ARBA00023163"/>
    </source>
</evidence>
<evidence type="ECO:0000313" key="6">
    <source>
        <dbReference type="EMBL" id="WYK18730.1"/>
    </source>
</evidence>
<reference evidence="6 7" key="1">
    <citation type="submission" date="2024-02" db="EMBL/GenBank/DDBJ databases">
        <title>Roseovarius strain W115 nov., isolated from a marine algae.</title>
        <authorList>
            <person name="Lee M.W."/>
            <person name="Lee J.K."/>
            <person name="Kim J.M."/>
            <person name="Choi D.G."/>
            <person name="Baek J.H."/>
            <person name="Bayburt H."/>
            <person name="Jung J.J."/>
            <person name="Han D.M."/>
            <person name="Jeon C.O."/>
        </authorList>
    </citation>
    <scope>NUCLEOTIDE SEQUENCE [LARGE SCALE GENOMIC DNA]</scope>
    <source>
        <strain evidence="6 7">W115</strain>
    </source>
</reference>
<dbReference type="InterPro" id="IPR000847">
    <property type="entry name" value="LysR_HTH_N"/>
</dbReference>
<dbReference type="Proteomes" id="UP001281305">
    <property type="component" value="Chromosome"/>
</dbReference>
<dbReference type="Gene3D" id="1.10.10.10">
    <property type="entry name" value="Winged helix-like DNA-binding domain superfamily/Winged helix DNA-binding domain"/>
    <property type="match status" value="1"/>
</dbReference>
<dbReference type="SUPFAM" id="SSF53850">
    <property type="entry name" value="Periplasmic binding protein-like II"/>
    <property type="match status" value="1"/>
</dbReference>
<evidence type="ECO:0000256" key="1">
    <source>
        <dbReference type="ARBA" id="ARBA00009437"/>
    </source>
</evidence>
<proteinExistence type="inferred from homology"/>
<comment type="similarity">
    <text evidence="1">Belongs to the LysR transcriptional regulatory family.</text>
</comment>
<dbReference type="Gene3D" id="3.40.190.10">
    <property type="entry name" value="Periplasmic binding protein-like II"/>
    <property type="match status" value="2"/>
</dbReference>
<name>A0ABZ2TJX1_9RHOB</name>
<keyword evidence="4" id="KW-0804">Transcription</keyword>
<dbReference type="Pfam" id="PF03466">
    <property type="entry name" value="LysR_substrate"/>
    <property type="match status" value="1"/>
</dbReference>
<keyword evidence="7" id="KW-1185">Reference proteome</keyword>
<dbReference type="RefSeq" id="WP_317055413.1">
    <property type="nucleotide sequence ID" value="NZ_CP146606.1"/>
</dbReference>
<dbReference type="Pfam" id="PF00126">
    <property type="entry name" value="HTH_1"/>
    <property type="match status" value="1"/>
</dbReference>
<evidence type="ECO:0000256" key="3">
    <source>
        <dbReference type="ARBA" id="ARBA00023125"/>
    </source>
</evidence>
<evidence type="ECO:0000256" key="2">
    <source>
        <dbReference type="ARBA" id="ARBA00023015"/>
    </source>
</evidence>
<protein>
    <submittedName>
        <fullName evidence="6">LysR family transcriptional regulator</fullName>
    </submittedName>
</protein>
<dbReference type="InterPro" id="IPR050950">
    <property type="entry name" value="HTH-type_LysR_regulators"/>
</dbReference>